<gene>
    <name evidence="1" type="ORF">FHP24_03050</name>
</gene>
<comment type="caution">
    <text evidence="1">The sequence shown here is derived from an EMBL/GenBank/DDBJ whole genome shotgun (WGS) entry which is preliminary data.</text>
</comment>
<dbReference type="Proteomes" id="UP000311605">
    <property type="component" value="Unassembled WGS sequence"/>
</dbReference>
<dbReference type="RefSeq" id="WP_139672672.1">
    <property type="nucleotide sequence ID" value="NZ_VDMN01000001.1"/>
</dbReference>
<name>A0A5C4XPD0_9HYPH</name>
<accession>A0A5C4XPD0</accession>
<dbReference type="Pfam" id="PF06169">
    <property type="entry name" value="DUF982"/>
    <property type="match status" value="1"/>
</dbReference>
<keyword evidence="2" id="KW-1185">Reference proteome</keyword>
<sequence length="89" mass="9893">MEEKMHDRRTTLGVPWRVPVYVRIGHGASESINGADEALHYLNVRWPTERGKKYTLACVACANAVERRESAEVAREAFIAAAIEALVLA</sequence>
<dbReference type="Gene3D" id="6.10.250.730">
    <property type="match status" value="1"/>
</dbReference>
<dbReference type="AlphaFoldDB" id="A0A5C4XPD0"/>
<reference evidence="1 2" key="1">
    <citation type="submission" date="2019-06" db="EMBL/GenBank/DDBJ databases">
        <title>The draft genome of Rhizobium smilacinae PTYR-5.</title>
        <authorList>
            <person name="Liu L."/>
            <person name="Li L."/>
            <person name="Zhang X."/>
        </authorList>
    </citation>
    <scope>NUCLEOTIDE SEQUENCE [LARGE SCALE GENOMIC DNA]</scope>
    <source>
        <strain evidence="1 2">PTYR-5</strain>
    </source>
</reference>
<proteinExistence type="predicted"/>
<dbReference type="InterPro" id="IPR010385">
    <property type="entry name" value="DUF982"/>
</dbReference>
<organism evidence="1 2">
    <name type="scientific">Aliirhizobium smilacinae</name>
    <dbReference type="NCBI Taxonomy" id="1395944"/>
    <lineage>
        <taxon>Bacteria</taxon>
        <taxon>Pseudomonadati</taxon>
        <taxon>Pseudomonadota</taxon>
        <taxon>Alphaproteobacteria</taxon>
        <taxon>Hyphomicrobiales</taxon>
        <taxon>Rhizobiaceae</taxon>
        <taxon>Aliirhizobium</taxon>
    </lineage>
</organism>
<evidence type="ECO:0000313" key="2">
    <source>
        <dbReference type="Proteomes" id="UP000311605"/>
    </source>
</evidence>
<dbReference type="EMBL" id="VDMN01000001">
    <property type="protein sequence ID" value="TNM65273.1"/>
    <property type="molecule type" value="Genomic_DNA"/>
</dbReference>
<dbReference type="OrthoDB" id="8420443at2"/>
<evidence type="ECO:0000313" key="1">
    <source>
        <dbReference type="EMBL" id="TNM65273.1"/>
    </source>
</evidence>
<protein>
    <submittedName>
        <fullName evidence="1">DUF982 domain-containing protein</fullName>
    </submittedName>
</protein>